<name>A0A4P7N6S1_PYROR</name>
<dbReference type="InterPro" id="IPR029044">
    <property type="entry name" value="Nucleotide-diphossugar_trans"/>
</dbReference>
<comment type="pathway">
    <text evidence="2">Protein modification; protein glycosylation.</text>
</comment>
<dbReference type="GO" id="GO:0000139">
    <property type="term" value="C:Golgi membrane"/>
    <property type="evidence" value="ECO:0007669"/>
    <property type="project" value="UniProtKB-SubCell"/>
</dbReference>
<dbReference type="SUPFAM" id="SSF53448">
    <property type="entry name" value="Nucleotide-diphospho-sugar transferases"/>
    <property type="match status" value="1"/>
</dbReference>
<accession>A0A4P7N6S1</accession>
<reference evidence="12 13" key="1">
    <citation type="journal article" date="2019" name="Mol. Biol. Evol.">
        <title>Blast fungal genomes show frequent chromosomal changes, gene gains and losses, and effector gene turnover.</title>
        <authorList>
            <person name="Gomez Luciano L.B."/>
            <person name="Jason Tsai I."/>
            <person name="Chuma I."/>
            <person name="Tosa Y."/>
            <person name="Chen Y.H."/>
            <person name="Li J.Y."/>
            <person name="Li M.Y."/>
            <person name="Jade Lu M.Y."/>
            <person name="Nakayashiki H."/>
            <person name="Li W.H."/>
        </authorList>
    </citation>
    <scope>NUCLEOTIDE SEQUENCE [LARGE SCALE GENOMIC DNA]</scope>
    <source>
        <strain evidence="12">MZ5-1-6</strain>
    </source>
</reference>
<gene>
    <name evidence="12" type="ORF">PoMZ_03299</name>
</gene>
<evidence type="ECO:0000256" key="4">
    <source>
        <dbReference type="ARBA" id="ARBA00022679"/>
    </source>
</evidence>
<evidence type="ECO:0008006" key="14">
    <source>
        <dbReference type="Google" id="ProtNLM"/>
    </source>
</evidence>
<proteinExistence type="inferred from homology"/>
<comment type="subcellular location">
    <subcellularLocation>
        <location evidence="1">Golgi apparatus membrane</location>
        <topology evidence="1">Single-pass type II membrane protein</topology>
    </subcellularLocation>
</comment>
<feature type="region of interest" description="Disordered" evidence="10">
    <location>
        <begin position="31"/>
        <end position="92"/>
    </location>
</feature>
<evidence type="ECO:0000256" key="6">
    <source>
        <dbReference type="ARBA" id="ARBA00022968"/>
    </source>
</evidence>
<keyword evidence="4" id="KW-0808">Transferase</keyword>
<dbReference type="PANTHER" id="PTHR31646:SF1">
    <property type="entry name" value="ALPHA-1,2-MANNOSYLTRANSFERASE MNN2"/>
    <property type="match status" value="1"/>
</dbReference>
<evidence type="ECO:0000256" key="2">
    <source>
        <dbReference type="ARBA" id="ARBA00004922"/>
    </source>
</evidence>
<dbReference type="PANTHER" id="PTHR31646">
    <property type="entry name" value="ALPHA-1,2-MANNOSYLTRANSFERASE MNN2"/>
    <property type="match status" value="1"/>
</dbReference>
<dbReference type="Proteomes" id="UP000294847">
    <property type="component" value="Chromosome 3"/>
</dbReference>
<dbReference type="AlphaFoldDB" id="A0A4P7N6S1"/>
<keyword evidence="8" id="KW-0333">Golgi apparatus</keyword>
<dbReference type="Pfam" id="PF11051">
    <property type="entry name" value="Mannosyl_trans3"/>
    <property type="match status" value="2"/>
</dbReference>
<feature type="transmembrane region" description="Helical" evidence="11">
    <location>
        <begin position="7"/>
        <end position="24"/>
    </location>
</feature>
<protein>
    <recommendedName>
        <fullName evidence="14">Glycosyltransferase family 71 protein</fullName>
    </recommendedName>
</protein>
<evidence type="ECO:0000256" key="1">
    <source>
        <dbReference type="ARBA" id="ARBA00004323"/>
    </source>
</evidence>
<sequence>MAGIKRLRLVVVAAVLLVAVYWLVRDADDDQIRPAPQADPNPKLNHGSIGGSKHVDGDASSNHNGAGRGGALAKPPLQEPSSPIGTPLTPTRLPELPNARVVKDAHMLPSADDFVSHLWAVTNLPGLGLREAKQTCTWKPDEKVNFQFDDAEDWVKADRPNAEIEARRAEWHAFVRGGMIPYSAVADRFTNRRGLVILAGNQDTVSRVGVILRALQKLRSKVAIEIHYFGDEMSEHDRTSLSSVWPRMFFNDLSGSHNIMTPKKDGFYINYQLKTAALVNSRFAEPLLLDSDNIPLIDPDTLYDSEVYREYGTVFWPDIARTWPQNPAWAITNTNCRMDEYEQESGQLLVDKTRFWYHLQLAAWWNNQHGDYYNKFLLGDKDMFRFAWHALKTEYGRPKKWLASVGTENDGFYCGHSFAQHHPDDQRVAFLHGGLVKTVSLEVMRWNKEVKGGYFRHYKRAPSDEDPSVNVHVGIKFDSATYKPNHLPDFHPAMCTDLYDVKARDFNELVPMWEKTMDEIRGYWQLVPDKAQSGNGFGGTD</sequence>
<evidence type="ECO:0000256" key="10">
    <source>
        <dbReference type="SAM" id="MobiDB-lite"/>
    </source>
</evidence>
<organism evidence="12 13">
    <name type="scientific">Pyricularia oryzae</name>
    <name type="common">Rice blast fungus</name>
    <name type="synonym">Magnaporthe oryzae</name>
    <dbReference type="NCBI Taxonomy" id="318829"/>
    <lineage>
        <taxon>Eukaryota</taxon>
        <taxon>Fungi</taxon>
        <taxon>Dikarya</taxon>
        <taxon>Ascomycota</taxon>
        <taxon>Pezizomycotina</taxon>
        <taxon>Sordariomycetes</taxon>
        <taxon>Sordariomycetidae</taxon>
        <taxon>Magnaporthales</taxon>
        <taxon>Pyriculariaceae</taxon>
        <taxon>Pyricularia</taxon>
    </lineage>
</organism>
<evidence type="ECO:0000256" key="9">
    <source>
        <dbReference type="ARBA" id="ARBA00023136"/>
    </source>
</evidence>
<evidence type="ECO:0000256" key="3">
    <source>
        <dbReference type="ARBA" id="ARBA00009105"/>
    </source>
</evidence>
<evidence type="ECO:0000256" key="11">
    <source>
        <dbReference type="SAM" id="Phobius"/>
    </source>
</evidence>
<dbReference type="EMBL" id="CP034206">
    <property type="protein sequence ID" value="QBZ58347.1"/>
    <property type="molecule type" value="Genomic_DNA"/>
</dbReference>
<dbReference type="InterPro" id="IPR022751">
    <property type="entry name" value="Alpha_mannosyltransferase"/>
</dbReference>
<evidence type="ECO:0000256" key="8">
    <source>
        <dbReference type="ARBA" id="ARBA00023034"/>
    </source>
</evidence>
<evidence type="ECO:0000313" key="12">
    <source>
        <dbReference type="EMBL" id="QBZ58347.1"/>
    </source>
</evidence>
<keyword evidence="7 11" id="KW-1133">Transmembrane helix</keyword>
<keyword evidence="5 11" id="KW-0812">Transmembrane</keyword>
<evidence type="ECO:0000313" key="13">
    <source>
        <dbReference type="Proteomes" id="UP000294847"/>
    </source>
</evidence>
<evidence type="ECO:0000256" key="7">
    <source>
        <dbReference type="ARBA" id="ARBA00022989"/>
    </source>
</evidence>
<dbReference type="GO" id="GO:0000026">
    <property type="term" value="F:alpha-1,2-mannosyltransferase activity"/>
    <property type="evidence" value="ECO:0007669"/>
    <property type="project" value="TreeGrafter"/>
</dbReference>
<dbReference type="GO" id="GO:0046354">
    <property type="term" value="P:mannan biosynthetic process"/>
    <property type="evidence" value="ECO:0007669"/>
    <property type="project" value="TreeGrafter"/>
</dbReference>
<keyword evidence="9 11" id="KW-0472">Membrane</keyword>
<evidence type="ECO:0000256" key="5">
    <source>
        <dbReference type="ARBA" id="ARBA00022692"/>
    </source>
</evidence>
<comment type="similarity">
    <text evidence="3">Belongs to the MNN1/MNT family.</text>
</comment>
<keyword evidence="6" id="KW-0735">Signal-anchor</keyword>